<dbReference type="Proteomes" id="UP001062846">
    <property type="component" value="Chromosome 4"/>
</dbReference>
<proteinExistence type="predicted"/>
<organism evidence="1 2">
    <name type="scientific">Rhododendron molle</name>
    <name type="common">Chinese azalea</name>
    <name type="synonym">Azalea mollis</name>
    <dbReference type="NCBI Taxonomy" id="49168"/>
    <lineage>
        <taxon>Eukaryota</taxon>
        <taxon>Viridiplantae</taxon>
        <taxon>Streptophyta</taxon>
        <taxon>Embryophyta</taxon>
        <taxon>Tracheophyta</taxon>
        <taxon>Spermatophyta</taxon>
        <taxon>Magnoliopsida</taxon>
        <taxon>eudicotyledons</taxon>
        <taxon>Gunneridae</taxon>
        <taxon>Pentapetalae</taxon>
        <taxon>asterids</taxon>
        <taxon>Ericales</taxon>
        <taxon>Ericaceae</taxon>
        <taxon>Ericoideae</taxon>
        <taxon>Rhodoreae</taxon>
        <taxon>Rhododendron</taxon>
    </lineage>
</organism>
<gene>
    <name evidence="1" type="ORF">RHMOL_Rhmol04G0192400</name>
</gene>
<accession>A0ACC0P4C4</accession>
<dbReference type="EMBL" id="CM046391">
    <property type="protein sequence ID" value="KAI8559678.1"/>
    <property type="molecule type" value="Genomic_DNA"/>
</dbReference>
<evidence type="ECO:0000313" key="2">
    <source>
        <dbReference type="Proteomes" id="UP001062846"/>
    </source>
</evidence>
<comment type="caution">
    <text evidence="1">The sequence shown here is derived from an EMBL/GenBank/DDBJ whole genome shotgun (WGS) entry which is preliminary data.</text>
</comment>
<protein>
    <submittedName>
        <fullName evidence="1">Uncharacterized protein</fullName>
    </submittedName>
</protein>
<sequence>MSRDDSLPSPPSSPSSPSSPEPVQVKTEALLMADVPPPNLANVLADIQRNMAIMQQRADQADTSMATLRALIEERLPPVGGAGGGGEGREHEERVGTDTDVDEKYLSYYTEGDIIPDTRRQLGAILPLIDSISDVTHLCTDLGGDPNVNIVPVE</sequence>
<evidence type="ECO:0000313" key="1">
    <source>
        <dbReference type="EMBL" id="KAI8559678.1"/>
    </source>
</evidence>
<keyword evidence="2" id="KW-1185">Reference proteome</keyword>
<reference evidence="1" key="1">
    <citation type="submission" date="2022-02" db="EMBL/GenBank/DDBJ databases">
        <title>Plant Genome Project.</title>
        <authorList>
            <person name="Zhang R.-G."/>
        </authorList>
    </citation>
    <scope>NUCLEOTIDE SEQUENCE</scope>
    <source>
        <strain evidence="1">AT1</strain>
    </source>
</reference>
<name>A0ACC0P4C4_RHOML</name>